<dbReference type="RefSeq" id="WP_111595733.1">
    <property type="nucleotide sequence ID" value="NZ_QLLL01000001.1"/>
</dbReference>
<protein>
    <recommendedName>
        <fullName evidence="4">Carboxypeptidase family protein</fullName>
    </recommendedName>
</protein>
<comment type="caution">
    <text evidence="2">The sequence shown here is derived from an EMBL/GenBank/DDBJ whole genome shotgun (WGS) entry which is preliminary data.</text>
</comment>
<evidence type="ECO:0000256" key="1">
    <source>
        <dbReference type="SAM" id="SignalP"/>
    </source>
</evidence>
<sequence>MKRIRVSMLALAAVAIGTFAFKAIEGGSIGGKITPGDAATEAWAVSATDTLKTAVSGGSFSFQNAKPGTYTVVIDAKEPYKDATINDVKVEDGKATDLGEIKLAQ</sequence>
<gene>
    <name evidence="2" type="ORF">LX64_00199</name>
</gene>
<feature type="chain" id="PRO_5016289989" description="Carboxypeptidase family protein" evidence="1">
    <location>
        <begin position="23"/>
        <end position="105"/>
    </location>
</feature>
<accession>A0A327R495</accession>
<evidence type="ECO:0008006" key="4">
    <source>
        <dbReference type="Google" id="ProtNLM"/>
    </source>
</evidence>
<keyword evidence="3" id="KW-1185">Reference proteome</keyword>
<organism evidence="2 3">
    <name type="scientific">Chitinophaga skermanii</name>
    <dbReference type="NCBI Taxonomy" id="331697"/>
    <lineage>
        <taxon>Bacteria</taxon>
        <taxon>Pseudomonadati</taxon>
        <taxon>Bacteroidota</taxon>
        <taxon>Chitinophagia</taxon>
        <taxon>Chitinophagales</taxon>
        <taxon>Chitinophagaceae</taxon>
        <taxon>Chitinophaga</taxon>
    </lineage>
</organism>
<keyword evidence="1" id="KW-0732">Signal</keyword>
<evidence type="ECO:0000313" key="3">
    <source>
        <dbReference type="Proteomes" id="UP000249547"/>
    </source>
</evidence>
<feature type="signal peptide" evidence="1">
    <location>
        <begin position="1"/>
        <end position="22"/>
    </location>
</feature>
<dbReference type="AlphaFoldDB" id="A0A327R495"/>
<evidence type="ECO:0000313" key="2">
    <source>
        <dbReference type="EMBL" id="RAJ10594.1"/>
    </source>
</evidence>
<proteinExistence type="predicted"/>
<dbReference type="OrthoDB" id="676304at2"/>
<dbReference type="InterPro" id="IPR013784">
    <property type="entry name" value="Carb-bd-like_fold"/>
</dbReference>
<name>A0A327R495_9BACT</name>
<dbReference type="GO" id="GO:0030246">
    <property type="term" value="F:carbohydrate binding"/>
    <property type="evidence" value="ECO:0007669"/>
    <property type="project" value="InterPro"/>
</dbReference>
<dbReference type="Proteomes" id="UP000249547">
    <property type="component" value="Unassembled WGS sequence"/>
</dbReference>
<dbReference type="SUPFAM" id="SSF49452">
    <property type="entry name" value="Starch-binding domain-like"/>
    <property type="match status" value="1"/>
</dbReference>
<dbReference type="EMBL" id="QLLL01000001">
    <property type="protein sequence ID" value="RAJ10594.1"/>
    <property type="molecule type" value="Genomic_DNA"/>
</dbReference>
<reference evidence="2 3" key="1">
    <citation type="submission" date="2018-06" db="EMBL/GenBank/DDBJ databases">
        <title>Genomic Encyclopedia of Archaeal and Bacterial Type Strains, Phase II (KMG-II): from individual species to whole genera.</title>
        <authorList>
            <person name="Goeker M."/>
        </authorList>
    </citation>
    <scope>NUCLEOTIDE SEQUENCE [LARGE SCALE GENOMIC DNA]</scope>
    <source>
        <strain evidence="2 3">DSM 23857</strain>
    </source>
</reference>
<dbReference type="Gene3D" id="2.60.40.1120">
    <property type="entry name" value="Carboxypeptidase-like, regulatory domain"/>
    <property type="match status" value="1"/>
</dbReference>